<protein>
    <submittedName>
        <fullName evidence="2">Necrosis inducing protein-domain-containing protein</fullName>
    </submittedName>
</protein>
<dbReference type="AlphaFoldDB" id="A0AAN6WU14"/>
<keyword evidence="1" id="KW-0732">Signal</keyword>
<dbReference type="EMBL" id="MU864399">
    <property type="protein sequence ID" value="KAK4187648.1"/>
    <property type="molecule type" value="Genomic_DNA"/>
</dbReference>
<dbReference type="InterPro" id="IPR008701">
    <property type="entry name" value="NPP1"/>
</dbReference>
<reference evidence="2" key="2">
    <citation type="submission" date="2023-05" db="EMBL/GenBank/DDBJ databases">
        <authorList>
            <consortium name="Lawrence Berkeley National Laboratory"/>
            <person name="Steindorff A."/>
            <person name="Hensen N."/>
            <person name="Bonometti L."/>
            <person name="Westerberg I."/>
            <person name="Brannstrom I.O."/>
            <person name="Guillou S."/>
            <person name="Cros-Aarteil S."/>
            <person name="Calhoun S."/>
            <person name="Haridas S."/>
            <person name="Kuo A."/>
            <person name="Mondo S."/>
            <person name="Pangilinan J."/>
            <person name="Riley R."/>
            <person name="Labutti K."/>
            <person name="Andreopoulos B."/>
            <person name="Lipzen A."/>
            <person name="Chen C."/>
            <person name="Yanf M."/>
            <person name="Daum C."/>
            <person name="Ng V."/>
            <person name="Clum A."/>
            <person name="Ohm R."/>
            <person name="Martin F."/>
            <person name="Silar P."/>
            <person name="Natvig D."/>
            <person name="Lalanne C."/>
            <person name="Gautier V."/>
            <person name="Ament-Velasquez S.L."/>
            <person name="Kruys A."/>
            <person name="Hutchinson M.I."/>
            <person name="Powell A.J."/>
            <person name="Barry K."/>
            <person name="Miller A.N."/>
            <person name="Grigoriev I.V."/>
            <person name="Debuchy R."/>
            <person name="Gladieux P."/>
            <person name="Thoren M.H."/>
            <person name="Johannesson H."/>
        </authorList>
    </citation>
    <scope>NUCLEOTIDE SEQUENCE</scope>
    <source>
        <strain evidence="2">PSN309</strain>
    </source>
</reference>
<accession>A0AAN6WU14</accession>
<keyword evidence="3" id="KW-1185">Reference proteome</keyword>
<sequence length="277" mass="30777">MAPKSKSAALTAISLFFSLASATPVPVIEARDLLNPIGASATADQEKWCPALDYDTDSCYNTVAISPTGQLNSGQDPGKGQSTILGFCRKEDRLSKTNIYVRSKCNNGWCAHLYDYYFESDFGTGGHRHDWEHIAVWVQNGQLKFVSASEHGKWNIRFPGQAPGIRFEGSTHPKIVYHKDGVGTHAFRYANSGDEPPENHWQSWRWGVGAGLLNWDAIPGNLRTTLSQKDWGSAEMAVRDKNGDAWNFGWYLDQSRQYCVTELECPGDIAPGFNPWA</sequence>
<dbReference type="Pfam" id="PF05630">
    <property type="entry name" value="NPP1"/>
    <property type="match status" value="1"/>
</dbReference>
<dbReference type="PANTHER" id="PTHR33657:SF6">
    <property type="entry name" value="SECRETED PROTEIN"/>
    <property type="match status" value="1"/>
</dbReference>
<proteinExistence type="predicted"/>
<comment type="caution">
    <text evidence="2">The sequence shown here is derived from an EMBL/GenBank/DDBJ whole genome shotgun (WGS) entry which is preliminary data.</text>
</comment>
<dbReference type="Proteomes" id="UP001302126">
    <property type="component" value="Unassembled WGS sequence"/>
</dbReference>
<reference evidence="2" key="1">
    <citation type="journal article" date="2023" name="Mol. Phylogenet. Evol.">
        <title>Genome-scale phylogeny and comparative genomics of the fungal order Sordariales.</title>
        <authorList>
            <person name="Hensen N."/>
            <person name="Bonometti L."/>
            <person name="Westerberg I."/>
            <person name="Brannstrom I.O."/>
            <person name="Guillou S."/>
            <person name="Cros-Aarteil S."/>
            <person name="Calhoun S."/>
            <person name="Haridas S."/>
            <person name="Kuo A."/>
            <person name="Mondo S."/>
            <person name="Pangilinan J."/>
            <person name="Riley R."/>
            <person name="LaButti K."/>
            <person name="Andreopoulos B."/>
            <person name="Lipzen A."/>
            <person name="Chen C."/>
            <person name="Yan M."/>
            <person name="Daum C."/>
            <person name="Ng V."/>
            <person name="Clum A."/>
            <person name="Steindorff A."/>
            <person name="Ohm R.A."/>
            <person name="Martin F."/>
            <person name="Silar P."/>
            <person name="Natvig D.O."/>
            <person name="Lalanne C."/>
            <person name="Gautier V."/>
            <person name="Ament-Velasquez S.L."/>
            <person name="Kruys A."/>
            <person name="Hutchinson M.I."/>
            <person name="Powell A.J."/>
            <person name="Barry K."/>
            <person name="Miller A.N."/>
            <person name="Grigoriev I.V."/>
            <person name="Debuchy R."/>
            <person name="Gladieux P."/>
            <person name="Hiltunen Thoren M."/>
            <person name="Johannesson H."/>
        </authorList>
    </citation>
    <scope>NUCLEOTIDE SEQUENCE</scope>
    <source>
        <strain evidence="2">PSN309</strain>
    </source>
</reference>
<name>A0AAN6WU14_9PEZI</name>
<feature type="signal peptide" evidence="1">
    <location>
        <begin position="1"/>
        <end position="22"/>
    </location>
</feature>
<gene>
    <name evidence="2" type="ORF">QBC35DRAFT_434555</name>
</gene>
<feature type="chain" id="PRO_5042892418" evidence="1">
    <location>
        <begin position="23"/>
        <end position="277"/>
    </location>
</feature>
<evidence type="ECO:0000313" key="2">
    <source>
        <dbReference type="EMBL" id="KAK4187648.1"/>
    </source>
</evidence>
<dbReference type="PANTHER" id="PTHR33657">
    <property type="entry name" value="DOMAIN PROTEIN, PUTATIVE (AFU_ORTHOLOGUE AFUA_5G00600)-RELATED"/>
    <property type="match status" value="1"/>
</dbReference>
<evidence type="ECO:0000256" key="1">
    <source>
        <dbReference type="SAM" id="SignalP"/>
    </source>
</evidence>
<organism evidence="2 3">
    <name type="scientific">Podospora australis</name>
    <dbReference type="NCBI Taxonomy" id="1536484"/>
    <lineage>
        <taxon>Eukaryota</taxon>
        <taxon>Fungi</taxon>
        <taxon>Dikarya</taxon>
        <taxon>Ascomycota</taxon>
        <taxon>Pezizomycotina</taxon>
        <taxon>Sordariomycetes</taxon>
        <taxon>Sordariomycetidae</taxon>
        <taxon>Sordariales</taxon>
        <taxon>Podosporaceae</taxon>
        <taxon>Podospora</taxon>
    </lineage>
</organism>
<evidence type="ECO:0000313" key="3">
    <source>
        <dbReference type="Proteomes" id="UP001302126"/>
    </source>
</evidence>